<dbReference type="CDD" id="cd01948">
    <property type="entry name" value="EAL"/>
    <property type="match status" value="1"/>
</dbReference>
<keyword evidence="2" id="KW-0812">Transmembrane</keyword>
<dbReference type="InterPro" id="IPR052155">
    <property type="entry name" value="Biofilm_reg_signaling"/>
</dbReference>
<gene>
    <name evidence="9" type="ORF">ACFO6X_07030</name>
</gene>
<feature type="domain" description="GGDEF" evidence="8">
    <location>
        <begin position="463"/>
        <end position="595"/>
    </location>
</feature>
<comment type="caution">
    <text evidence="9">The sequence shown here is derived from an EMBL/GenBank/DDBJ whole genome shotgun (WGS) entry which is preliminary data.</text>
</comment>
<keyword evidence="4" id="KW-0472">Membrane</keyword>
<dbReference type="NCBIfam" id="TIGR00229">
    <property type="entry name" value="sensory_box"/>
    <property type="match status" value="1"/>
</dbReference>
<dbReference type="Pfam" id="PF03924">
    <property type="entry name" value="CHASE"/>
    <property type="match status" value="1"/>
</dbReference>
<sequence>MLQHLSFSCLSPLHAGVLAFVGTAWCCGALIWHLEQQDLAQQRHQVSGLASDHARSLQRGIESALSANNVLVALVRQGQGEVQGFEAIGGQLLPFYPGIVAMGLAPNGVVQKVVPAQGNEALLGFDQLNDPAQGAEAALARDSGQLTLAGPLPLVQGGVGVVGRHPVYLSDERGQRHFWGFTHVTIRIADVLAAANFPQLVERGYQYRLSRVLPHTGQTQEISVSSPPPGSRPVVHGLSLPNGQWSLAVTPTQGWGSPVRLVGRGLLGLLMSLLIGHLVRLLLQLKAHERDLESLVHARTAEIFSTQQQLQATVDAIPDMLLELDDHGRFLQIDHAHANALALPAAKLLGRYLWEVLPEESSKTLVAALEEARQQGCSTGQQICLPMPEQGQSWFELSVARKAATSDSAPGYVLLARDITQQRAALEKIEHLAHFDHLTGLPNRALLAQRAAQMIDRQRSHNGNLAVLFLDLDHFKNVNDSLGHRMGDALLVTLAQRLQTLAREQDTVSRLGGDEFLLLLPDTEAEAAARMATHLLRGLSEPCQLEGHELSTTLSIGISIFPKDGEHFDTLYQRADAAMYRAKRSGRNRYSFFTADLEASSARALMLENALHRALERQQFALHYQAQVALQTGQIVGAEALLRWQHPEWGPISPAEFIPIAENSGMIIAIGEWVLATAARDAKRWLDQGIGLRTVSVNLSAVQFRHPQLLEMVSRCLDEAQLPGHRLELELTEGAAVDDPASALDVMTQLHERGAHLSMDDFGTGYSSLNQLKRFPLGKLKIDQSFVRDVHEDANDRAIISAIIHMAQALGMRTTAEGVETEAQRAFLLEQGCDEGQGYLFSRPLPVAAFEALLHQQQS</sequence>
<dbReference type="PROSITE" id="PS50883">
    <property type="entry name" value="EAL"/>
    <property type="match status" value="1"/>
</dbReference>
<evidence type="ECO:0000259" key="8">
    <source>
        <dbReference type="PROSITE" id="PS50887"/>
    </source>
</evidence>
<dbReference type="PROSITE" id="PS50887">
    <property type="entry name" value="GGDEF"/>
    <property type="match status" value="1"/>
</dbReference>
<dbReference type="RefSeq" id="WP_382431448.1">
    <property type="nucleotide sequence ID" value="NZ_JBHSHJ010000004.1"/>
</dbReference>
<dbReference type="PROSITE" id="PS50839">
    <property type="entry name" value="CHASE"/>
    <property type="match status" value="1"/>
</dbReference>
<dbReference type="SMART" id="SM00052">
    <property type="entry name" value="EAL"/>
    <property type="match status" value="1"/>
</dbReference>
<dbReference type="InterPro" id="IPR001633">
    <property type="entry name" value="EAL_dom"/>
</dbReference>
<organism evidence="9 10">
    <name type="scientific">Giesbergeria sinuosa</name>
    <dbReference type="NCBI Taxonomy" id="80883"/>
    <lineage>
        <taxon>Bacteria</taxon>
        <taxon>Pseudomonadati</taxon>
        <taxon>Pseudomonadota</taxon>
        <taxon>Betaproteobacteria</taxon>
        <taxon>Burkholderiales</taxon>
        <taxon>Comamonadaceae</taxon>
        <taxon>Giesbergeria</taxon>
    </lineage>
</organism>
<dbReference type="InterPro" id="IPR035919">
    <property type="entry name" value="EAL_sf"/>
</dbReference>
<evidence type="ECO:0000259" key="7">
    <source>
        <dbReference type="PROSITE" id="PS50883"/>
    </source>
</evidence>
<dbReference type="PANTHER" id="PTHR44757">
    <property type="entry name" value="DIGUANYLATE CYCLASE DGCP"/>
    <property type="match status" value="1"/>
</dbReference>
<dbReference type="InterPro" id="IPR035965">
    <property type="entry name" value="PAS-like_dom_sf"/>
</dbReference>
<dbReference type="InterPro" id="IPR029787">
    <property type="entry name" value="Nucleotide_cyclase"/>
</dbReference>
<dbReference type="Gene3D" id="3.30.70.270">
    <property type="match status" value="1"/>
</dbReference>
<dbReference type="InterPro" id="IPR013656">
    <property type="entry name" value="PAS_4"/>
</dbReference>
<protein>
    <submittedName>
        <fullName evidence="9">EAL domain-containing protein</fullName>
    </submittedName>
</protein>
<dbReference type="Gene3D" id="3.30.450.350">
    <property type="entry name" value="CHASE domain"/>
    <property type="match status" value="1"/>
</dbReference>
<dbReference type="Proteomes" id="UP001596001">
    <property type="component" value="Unassembled WGS sequence"/>
</dbReference>
<comment type="subcellular location">
    <subcellularLocation>
        <location evidence="1">Membrane</location>
    </subcellularLocation>
</comment>
<dbReference type="CDD" id="cd00130">
    <property type="entry name" value="PAS"/>
    <property type="match status" value="1"/>
</dbReference>
<dbReference type="Pfam" id="PF00563">
    <property type="entry name" value="EAL"/>
    <property type="match status" value="1"/>
</dbReference>
<dbReference type="InterPro" id="IPR042240">
    <property type="entry name" value="CHASE_sf"/>
</dbReference>
<dbReference type="PROSITE" id="PS50112">
    <property type="entry name" value="PAS"/>
    <property type="match status" value="1"/>
</dbReference>
<dbReference type="NCBIfam" id="TIGR00254">
    <property type="entry name" value="GGDEF"/>
    <property type="match status" value="1"/>
</dbReference>
<feature type="domain" description="EAL" evidence="7">
    <location>
        <begin position="604"/>
        <end position="858"/>
    </location>
</feature>
<evidence type="ECO:0000256" key="3">
    <source>
        <dbReference type="ARBA" id="ARBA00022989"/>
    </source>
</evidence>
<proteinExistence type="predicted"/>
<evidence type="ECO:0000313" key="10">
    <source>
        <dbReference type="Proteomes" id="UP001596001"/>
    </source>
</evidence>
<dbReference type="Pfam" id="PF00990">
    <property type="entry name" value="GGDEF"/>
    <property type="match status" value="1"/>
</dbReference>
<accession>A0ABV9QDI7</accession>
<dbReference type="EMBL" id="JBHSHJ010000004">
    <property type="protein sequence ID" value="MFC4788737.1"/>
    <property type="molecule type" value="Genomic_DNA"/>
</dbReference>
<keyword evidence="10" id="KW-1185">Reference proteome</keyword>
<dbReference type="SUPFAM" id="SSF141868">
    <property type="entry name" value="EAL domain-like"/>
    <property type="match status" value="1"/>
</dbReference>
<name>A0ABV9QDI7_9BURK</name>
<evidence type="ECO:0000313" key="9">
    <source>
        <dbReference type="EMBL" id="MFC4788737.1"/>
    </source>
</evidence>
<dbReference type="CDD" id="cd01949">
    <property type="entry name" value="GGDEF"/>
    <property type="match status" value="1"/>
</dbReference>
<evidence type="ECO:0000256" key="4">
    <source>
        <dbReference type="ARBA" id="ARBA00023136"/>
    </source>
</evidence>
<dbReference type="Gene3D" id="3.20.20.450">
    <property type="entry name" value="EAL domain"/>
    <property type="match status" value="1"/>
</dbReference>
<dbReference type="SMART" id="SM00091">
    <property type="entry name" value="PAS"/>
    <property type="match status" value="1"/>
</dbReference>
<dbReference type="SMART" id="SM01079">
    <property type="entry name" value="CHASE"/>
    <property type="match status" value="1"/>
</dbReference>
<dbReference type="SUPFAM" id="SSF55785">
    <property type="entry name" value="PYP-like sensor domain (PAS domain)"/>
    <property type="match status" value="1"/>
</dbReference>
<evidence type="ECO:0000256" key="1">
    <source>
        <dbReference type="ARBA" id="ARBA00004370"/>
    </source>
</evidence>
<dbReference type="InterPro" id="IPR006189">
    <property type="entry name" value="CHASE_dom"/>
</dbReference>
<feature type="domain" description="PAS" evidence="5">
    <location>
        <begin position="306"/>
        <end position="376"/>
    </location>
</feature>
<feature type="domain" description="CHASE" evidence="6">
    <location>
        <begin position="106"/>
        <end position="200"/>
    </location>
</feature>
<keyword evidence="3" id="KW-1133">Transmembrane helix</keyword>
<evidence type="ECO:0000259" key="6">
    <source>
        <dbReference type="PROSITE" id="PS50839"/>
    </source>
</evidence>
<dbReference type="InterPro" id="IPR043128">
    <property type="entry name" value="Rev_trsase/Diguanyl_cyclase"/>
</dbReference>
<dbReference type="InterPro" id="IPR000014">
    <property type="entry name" value="PAS"/>
</dbReference>
<dbReference type="PANTHER" id="PTHR44757:SF2">
    <property type="entry name" value="BIOFILM ARCHITECTURE MAINTENANCE PROTEIN MBAA"/>
    <property type="match status" value="1"/>
</dbReference>
<dbReference type="Pfam" id="PF08448">
    <property type="entry name" value="PAS_4"/>
    <property type="match status" value="1"/>
</dbReference>
<dbReference type="SUPFAM" id="SSF55073">
    <property type="entry name" value="Nucleotide cyclase"/>
    <property type="match status" value="1"/>
</dbReference>
<reference evidence="10" key="1">
    <citation type="journal article" date="2019" name="Int. J. Syst. Evol. Microbiol.">
        <title>The Global Catalogue of Microorganisms (GCM) 10K type strain sequencing project: providing services to taxonomists for standard genome sequencing and annotation.</title>
        <authorList>
            <consortium name="The Broad Institute Genomics Platform"/>
            <consortium name="The Broad Institute Genome Sequencing Center for Infectious Disease"/>
            <person name="Wu L."/>
            <person name="Ma J."/>
        </authorList>
    </citation>
    <scope>NUCLEOTIDE SEQUENCE [LARGE SCALE GENOMIC DNA]</scope>
    <source>
        <strain evidence="10">CCUG 49452</strain>
    </source>
</reference>
<evidence type="ECO:0000256" key="2">
    <source>
        <dbReference type="ARBA" id="ARBA00022692"/>
    </source>
</evidence>
<dbReference type="InterPro" id="IPR000160">
    <property type="entry name" value="GGDEF_dom"/>
</dbReference>
<evidence type="ECO:0000259" key="5">
    <source>
        <dbReference type="PROSITE" id="PS50112"/>
    </source>
</evidence>
<dbReference type="Gene3D" id="3.30.450.20">
    <property type="entry name" value="PAS domain"/>
    <property type="match status" value="1"/>
</dbReference>
<dbReference type="SMART" id="SM00267">
    <property type="entry name" value="GGDEF"/>
    <property type="match status" value="1"/>
</dbReference>